<dbReference type="OrthoDB" id="659at2759"/>
<feature type="region of interest" description="Disordered" evidence="2">
    <location>
        <begin position="440"/>
        <end position="474"/>
    </location>
</feature>
<evidence type="ECO:0000256" key="2">
    <source>
        <dbReference type="SAM" id="MobiDB-lite"/>
    </source>
</evidence>
<name>A0A2T7PPH0_POMCA</name>
<evidence type="ECO:0000259" key="3">
    <source>
        <dbReference type="Pfam" id="PF03781"/>
    </source>
</evidence>
<keyword evidence="5" id="KW-1185">Reference proteome</keyword>
<dbReference type="Proteomes" id="UP000245119">
    <property type="component" value="Linkage Group LG2"/>
</dbReference>
<dbReference type="GO" id="GO:0120147">
    <property type="term" value="F:formylglycine-generating oxidase activity"/>
    <property type="evidence" value="ECO:0007669"/>
    <property type="project" value="TreeGrafter"/>
</dbReference>
<dbReference type="SUPFAM" id="SSF56436">
    <property type="entry name" value="C-type lectin-like"/>
    <property type="match status" value="1"/>
</dbReference>
<dbReference type="Gene3D" id="3.90.1580.10">
    <property type="entry name" value="paralog of FGE (formylglycine-generating enzyme)"/>
    <property type="match status" value="1"/>
</dbReference>
<dbReference type="PANTHER" id="PTHR23150">
    <property type="entry name" value="SULFATASE MODIFYING FACTOR 1, 2"/>
    <property type="match status" value="1"/>
</dbReference>
<dbReference type="PANTHER" id="PTHR23150:SF19">
    <property type="entry name" value="FORMYLGLYCINE-GENERATING ENZYME"/>
    <property type="match status" value="1"/>
</dbReference>
<gene>
    <name evidence="4" type="ORF">C0Q70_02260</name>
</gene>
<protein>
    <recommendedName>
        <fullName evidence="3">Sulfatase-modifying factor enzyme-like domain-containing protein</fullName>
    </recommendedName>
</protein>
<accession>A0A2T7PPH0</accession>
<dbReference type="InterPro" id="IPR016187">
    <property type="entry name" value="CTDL_fold"/>
</dbReference>
<reference evidence="4 5" key="1">
    <citation type="submission" date="2018-04" db="EMBL/GenBank/DDBJ databases">
        <title>The genome of golden apple snail Pomacea canaliculata provides insight into stress tolerance and invasive adaptation.</title>
        <authorList>
            <person name="Liu C."/>
            <person name="Liu B."/>
            <person name="Ren Y."/>
            <person name="Zhang Y."/>
            <person name="Wang H."/>
            <person name="Li S."/>
            <person name="Jiang F."/>
            <person name="Yin L."/>
            <person name="Zhang G."/>
            <person name="Qian W."/>
            <person name="Fan W."/>
        </authorList>
    </citation>
    <scope>NUCLEOTIDE SEQUENCE [LARGE SCALE GENOMIC DNA]</scope>
    <source>
        <strain evidence="4">SZHN2017</strain>
        <tissue evidence="4">Muscle</tissue>
    </source>
</reference>
<dbReference type="AlphaFoldDB" id="A0A2T7PPH0"/>
<feature type="region of interest" description="Disordered" evidence="2">
    <location>
        <begin position="67"/>
        <end position="109"/>
    </location>
</feature>
<feature type="compositionally biased region" description="Acidic residues" evidence="2">
    <location>
        <begin position="91"/>
        <end position="100"/>
    </location>
</feature>
<comment type="similarity">
    <text evidence="1">Belongs to the sulfatase-modifying factor family.</text>
</comment>
<feature type="compositionally biased region" description="Basic residues" evidence="2">
    <location>
        <begin position="453"/>
        <end position="462"/>
    </location>
</feature>
<dbReference type="Pfam" id="PF03781">
    <property type="entry name" value="FGE-sulfatase"/>
    <property type="match status" value="1"/>
</dbReference>
<evidence type="ECO:0000313" key="4">
    <source>
        <dbReference type="EMBL" id="PVD35300.1"/>
    </source>
</evidence>
<dbReference type="GO" id="GO:0005783">
    <property type="term" value="C:endoplasmic reticulum"/>
    <property type="evidence" value="ECO:0007669"/>
    <property type="project" value="TreeGrafter"/>
</dbReference>
<dbReference type="InterPro" id="IPR005532">
    <property type="entry name" value="SUMF_dom"/>
</dbReference>
<feature type="domain" description="Sulfatase-modifying factor enzyme-like" evidence="3">
    <location>
        <begin position="162"/>
        <end position="430"/>
    </location>
</feature>
<comment type="caution">
    <text evidence="4">The sequence shown here is derived from an EMBL/GenBank/DDBJ whole genome shotgun (WGS) entry which is preliminary data.</text>
</comment>
<organism evidence="4 5">
    <name type="scientific">Pomacea canaliculata</name>
    <name type="common">Golden apple snail</name>
    <dbReference type="NCBI Taxonomy" id="400727"/>
    <lineage>
        <taxon>Eukaryota</taxon>
        <taxon>Metazoa</taxon>
        <taxon>Spiralia</taxon>
        <taxon>Lophotrochozoa</taxon>
        <taxon>Mollusca</taxon>
        <taxon>Gastropoda</taxon>
        <taxon>Caenogastropoda</taxon>
        <taxon>Architaenioglossa</taxon>
        <taxon>Ampullarioidea</taxon>
        <taxon>Ampullariidae</taxon>
        <taxon>Pomacea</taxon>
    </lineage>
</organism>
<proteinExistence type="inferred from homology"/>
<evidence type="ECO:0000256" key="1">
    <source>
        <dbReference type="ARBA" id="ARBA00005310"/>
    </source>
</evidence>
<dbReference type="EMBL" id="PZQS01000002">
    <property type="protein sequence ID" value="PVD35300.1"/>
    <property type="molecule type" value="Genomic_DNA"/>
</dbReference>
<dbReference type="STRING" id="400727.A0A2T7PPH0"/>
<evidence type="ECO:0000313" key="5">
    <source>
        <dbReference type="Proteomes" id="UP000245119"/>
    </source>
</evidence>
<dbReference type="InterPro" id="IPR042095">
    <property type="entry name" value="SUMF_sf"/>
</dbReference>
<dbReference type="InterPro" id="IPR051043">
    <property type="entry name" value="Sulfatase_Mod_Factor_Kinase"/>
</dbReference>
<sequence>MLGSVETAHPRLTGVAVHTGHEALHFSEHRVQRPQLKDPQTMAVFLPGHVADPSQRSRNNTQPLTFELQQLPPAPPPDQAWRADEDSGQASDEDAGEEDTGAATEDVTGVREVVRQDEKQLHIVQLRTDVNRSRVYEGDFHHPFHIPDIADDVHYTYRRFRKMKLVEQGRYWMGTNDPRSQTGEFPVREVHVRSFYLDVFPVINAFYWAFRAKKKFVRSEAEVKGWSWVQESFVSNATRAAYSTEGPTGWLAVKKARWDRPEGPDSDLEDRWTHPVVHLSWHDAKRYCEFHGKRLPSEQEWEFAARSGLVAEEYPWGDNWERMRANTWQGKWPTGNNEADGYKGTSPADAYRPQNMYGFYDMVGNVWEWCQSRYYERLVSRDLQVHMHVLRGGSYVDSVDGDVNLPVRNGQRMGQTPDYTAGNVGFRCARSAPDIEVVRRNKPPAANVEKSKIPKIYRKPKATHTQSKQQKDEL</sequence>